<accession>W5TDT3</accession>
<dbReference type="HOGENOM" id="CLU_057678_0_0_11"/>
<feature type="region of interest" description="Disordered" evidence="1">
    <location>
        <begin position="164"/>
        <end position="188"/>
    </location>
</feature>
<protein>
    <recommendedName>
        <fullName evidence="4">Peptide synthetase</fullName>
    </recommendedName>
</protein>
<dbReference type="AlphaFoldDB" id="W5TDT3"/>
<dbReference type="EMBL" id="CP006850">
    <property type="protein sequence ID" value="AHH17329.1"/>
    <property type="molecule type" value="Genomic_DNA"/>
</dbReference>
<sequence length="400" mass="43751">MGTVFRPLSPTEYMYFPMRDLAPPFLMQMVVPGSGQLTADRLREAVRVAASVCPGARLRREGRFWVDTETPPPVREVAGHVLDYARLEQDSLLGSPLPDATCEVVLLTGDPVTVIFRVFHGVMDGGGMMLWARSVFAVLRGEQPHVLTDPVADEQLIQRVGRPGRAAPKMPAHYRSAAGHGRQERGEPRHLLRHRSIAGVSTRAVARLAALLADHAGTPARIMVPVDLRRHDENVRSTANLALPLLLDIAPGQPWQAVYAAMWEKLSEDRELDQLASPAIANIPAPVMRTLLRTGNRIGARRGRNLTSATISHLGRVDLDDWAVPGWKPTAVQVFPQHDVVTPLLFTMVEAGGRTELSVAARNGRGIAGRLEILLDRIEGTFDGGATRHRSNSEAGRDDS</sequence>
<dbReference type="PATRIC" id="fig|1415166.3.peg.2594"/>
<evidence type="ECO:0008006" key="4">
    <source>
        <dbReference type="Google" id="ProtNLM"/>
    </source>
</evidence>
<dbReference type="STRING" id="1415166.NONO_c25340"/>
<name>W5TDT3_9NOCA</name>
<dbReference type="Proteomes" id="UP000019150">
    <property type="component" value="Chromosome"/>
</dbReference>
<proteinExistence type="predicted"/>
<dbReference type="RefSeq" id="WP_025348807.1">
    <property type="nucleotide sequence ID" value="NZ_CP006850.1"/>
</dbReference>
<evidence type="ECO:0000313" key="3">
    <source>
        <dbReference type="Proteomes" id="UP000019150"/>
    </source>
</evidence>
<reference evidence="2 3" key="1">
    <citation type="journal article" date="2014" name="Appl. Environ. Microbiol.">
        <title>Insights into the Microbial Degradation of Rubber and Gutta-Percha by Analysis of the Complete Genome of Nocardia nova SH22a.</title>
        <authorList>
            <person name="Luo Q."/>
            <person name="Hiessl S."/>
            <person name="Poehlein A."/>
            <person name="Daniel R."/>
            <person name="Steinbuchel A."/>
        </authorList>
    </citation>
    <scope>NUCLEOTIDE SEQUENCE [LARGE SCALE GENOMIC DNA]</scope>
    <source>
        <strain evidence="2">SH22a</strain>
    </source>
</reference>
<organism evidence="2 3">
    <name type="scientific">Nocardia nova SH22a</name>
    <dbReference type="NCBI Taxonomy" id="1415166"/>
    <lineage>
        <taxon>Bacteria</taxon>
        <taxon>Bacillati</taxon>
        <taxon>Actinomycetota</taxon>
        <taxon>Actinomycetes</taxon>
        <taxon>Mycobacteriales</taxon>
        <taxon>Nocardiaceae</taxon>
        <taxon>Nocardia</taxon>
    </lineage>
</organism>
<keyword evidence="3" id="KW-1185">Reference proteome</keyword>
<dbReference type="SUPFAM" id="SSF52777">
    <property type="entry name" value="CoA-dependent acyltransferases"/>
    <property type="match status" value="1"/>
</dbReference>
<gene>
    <name evidence="2" type="ORF">NONO_c25340</name>
</gene>
<dbReference type="eggNOG" id="ENOG5032XG0">
    <property type="taxonomic scope" value="Bacteria"/>
</dbReference>
<dbReference type="KEGG" id="nno:NONO_c25340"/>
<evidence type="ECO:0000313" key="2">
    <source>
        <dbReference type="EMBL" id="AHH17329.1"/>
    </source>
</evidence>
<evidence type="ECO:0000256" key="1">
    <source>
        <dbReference type="SAM" id="MobiDB-lite"/>
    </source>
</evidence>